<evidence type="ECO:0000313" key="3">
    <source>
        <dbReference type="Proteomes" id="UP000481858"/>
    </source>
</evidence>
<comment type="caution">
    <text evidence="2">The sequence shown here is derived from an EMBL/GenBank/DDBJ whole genome shotgun (WGS) entry which is preliminary data.</text>
</comment>
<dbReference type="EMBL" id="WUBL01000077">
    <property type="protein sequence ID" value="KAF2966964.1"/>
    <property type="molecule type" value="Genomic_DNA"/>
</dbReference>
<name>A0A7C8ISH3_9PEZI</name>
<dbReference type="OrthoDB" id="5326346at2759"/>
<feature type="region of interest" description="Disordered" evidence="1">
    <location>
        <begin position="22"/>
        <end position="43"/>
    </location>
</feature>
<dbReference type="InParanoid" id="A0A7C8ISH3"/>
<gene>
    <name evidence="2" type="ORF">GQX73_g6619</name>
</gene>
<reference evidence="2 3" key="1">
    <citation type="submission" date="2019-12" db="EMBL/GenBank/DDBJ databases">
        <title>Draft genome sequence of the ascomycete Xylaria multiplex DSM 110363.</title>
        <authorList>
            <person name="Buettner E."/>
            <person name="Kellner H."/>
        </authorList>
    </citation>
    <scope>NUCLEOTIDE SEQUENCE [LARGE SCALE GENOMIC DNA]</scope>
    <source>
        <strain evidence="2 3">DSM 110363</strain>
    </source>
</reference>
<proteinExistence type="predicted"/>
<sequence>MAETSIVIDPYGKLRLILCNPRGQDHEDPNSGTGAEPLGEPLNEPGFLGSQINSFKTVSAMLDSDEGTELEHPHADYPKGWHYKVSLQRIAMLSANFEDMLDEACLEVIPPVGEELWCWVVEEFTPEAMLIVLNIMHGRNNEVPRELDLDSLAEVARVVDYFGCYEVMEVPAKSWIPHLEDEIPESYGDKLLTWIRIAGAFHEDKIFKRCTRQAILGYRNDYDTPPIPQVINDIARSRISKLDKIFEHLYEFVDSLIDSTLCSYEGEAHNLGIFIKHMHMNSLMPRPKSPYQGLNITGVVARIATIPHAGFLVLGQEPIHKGPSGYSDSLESVLTPMPVRNDIKGEPFEFYHALNGLIVQVKRVAEEVEGLDL</sequence>
<dbReference type="Proteomes" id="UP000481858">
    <property type="component" value="Unassembled WGS sequence"/>
</dbReference>
<evidence type="ECO:0008006" key="4">
    <source>
        <dbReference type="Google" id="ProtNLM"/>
    </source>
</evidence>
<dbReference type="AlphaFoldDB" id="A0A7C8ISH3"/>
<evidence type="ECO:0000313" key="2">
    <source>
        <dbReference type="EMBL" id="KAF2966964.1"/>
    </source>
</evidence>
<organism evidence="2 3">
    <name type="scientific">Xylaria multiplex</name>
    <dbReference type="NCBI Taxonomy" id="323545"/>
    <lineage>
        <taxon>Eukaryota</taxon>
        <taxon>Fungi</taxon>
        <taxon>Dikarya</taxon>
        <taxon>Ascomycota</taxon>
        <taxon>Pezizomycotina</taxon>
        <taxon>Sordariomycetes</taxon>
        <taxon>Xylariomycetidae</taxon>
        <taxon>Xylariales</taxon>
        <taxon>Xylariaceae</taxon>
        <taxon>Xylaria</taxon>
    </lineage>
</organism>
<keyword evidence="3" id="KW-1185">Reference proteome</keyword>
<evidence type="ECO:0000256" key="1">
    <source>
        <dbReference type="SAM" id="MobiDB-lite"/>
    </source>
</evidence>
<accession>A0A7C8ISH3</accession>
<protein>
    <recommendedName>
        <fullName evidence="4">BTB domain-containing protein</fullName>
    </recommendedName>
</protein>